<comment type="caution">
    <text evidence="1">The sequence shown here is derived from an EMBL/GenBank/DDBJ whole genome shotgun (WGS) entry which is preliminary data.</text>
</comment>
<name>A0A835G239_9POAL</name>
<accession>A0A835G239</accession>
<dbReference type="AlphaFoldDB" id="A0A835G239"/>
<dbReference type="EMBL" id="JACEFO010000112">
    <property type="protein sequence ID" value="KAF8780974.1"/>
    <property type="molecule type" value="Genomic_DNA"/>
</dbReference>
<gene>
    <name evidence="1" type="ORF">HU200_000940</name>
</gene>
<organism evidence="1 2">
    <name type="scientific">Digitaria exilis</name>
    <dbReference type="NCBI Taxonomy" id="1010633"/>
    <lineage>
        <taxon>Eukaryota</taxon>
        <taxon>Viridiplantae</taxon>
        <taxon>Streptophyta</taxon>
        <taxon>Embryophyta</taxon>
        <taxon>Tracheophyta</taxon>
        <taxon>Spermatophyta</taxon>
        <taxon>Magnoliopsida</taxon>
        <taxon>Liliopsida</taxon>
        <taxon>Poales</taxon>
        <taxon>Poaceae</taxon>
        <taxon>PACMAD clade</taxon>
        <taxon>Panicoideae</taxon>
        <taxon>Panicodae</taxon>
        <taxon>Paniceae</taxon>
        <taxon>Anthephorinae</taxon>
        <taxon>Digitaria</taxon>
    </lineage>
</organism>
<proteinExistence type="predicted"/>
<dbReference type="OrthoDB" id="691688at2759"/>
<reference evidence="1" key="1">
    <citation type="submission" date="2020-07" db="EMBL/GenBank/DDBJ databases">
        <title>Genome sequence and genetic diversity analysis of an under-domesticated orphan crop, white fonio (Digitaria exilis).</title>
        <authorList>
            <person name="Bennetzen J.L."/>
            <person name="Chen S."/>
            <person name="Ma X."/>
            <person name="Wang X."/>
            <person name="Yssel A.E.J."/>
            <person name="Chaluvadi S.R."/>
            <person name="Johnson M."/>
            <person name="Gangashetty P."/>
            <person name="Hamidou F."/>
            <person name="Sanogo M.D."/>
            <person name="Zwaenepoel A."/>
            <person name="Wallace J."/>
            <person name="Van De Peer Y."/>
            <person name="Van Deynze A."/>
        </authorList>
    </citation>
    <scope>NUCLEOTIDE SEQUENCE</scope>
    <source>
        <tissue evidence="1">Leaves</tissue>
    </source>
</reference>
<sequence length="114" mass="13304">METIEHIFIACPQGQNVWARLGINPGTSEWRFPWLIGANLALPPSVQLDVVLLTLWHIWKARNTAIFDHHTMTGTEVLHRIISDMDSWSCRYKKLIADWTAWRNYYNNCRANVP</sequence>
<dbReference type="Proteomes" id="UP000636709">
    <property type="component" value="Unassembled WGS sequence"/>
</dbReference>
<evidence type="ECO:0000313" key="1">
    <source>
        <dbReference type="EMBL" id="KAF8780974.1"/>
    </source>
</evidence>
<protein>
    <submittedName>
        <fullName evidence="1">Uncharacterized protein</fullName>
    </submittedName>
</protein>
<evidence type="ECO:0000313" key="2">
    <source>
        <dbReference type="Proteomes" id="UP000636709"/>
    </source>
</evidence>
<keyword evidence="2" id="KW-1185">Reference proteome</keyword>